<evidence type="ECO:0000256" key="4">
    <source>
        <dbReference type="ARBA" id="ARBA00023136"/>
    </source>
</evidence>
<feature type="transmembrane region" description="Helical" evidence="5">
    <location>
        <begin position="435"/>
        <end position="457"/>
    </location>
</feature>
<keyword evidence="3 5" id="KW-1133">Transmembrane helix</keyword>
<organism evidence="7">
    <name type="scientific">Noctiluca scintillans</name>
    <name type="common">Sea sparkle</name>
    <name type="synonym">Red tide dinoflagellate</name>
    <dbReference type="NCBI Taxonomy" id="2966"/>
    <lineage>
        <taxon>Eukaryota</taxon>
        <taxon>Sar</taxon>
        <taxon>Alveolata</taxon>
        <taxon>Dinophyceae</taxon>
        <taxon>Noctilucales</taxon>
        <taxon>Noctilucaceae</taxon>
        <taxon>Noctiluca</taxon>
    </lineage>
</organism>
<dbReference type="SUPFAM" id="SSF52833">
    <property type="entry name" value="Thioredoxin-like"/>
    <property type="match status" value="1"/>
</dbReference>
<dbReference type="Gene3D" id="3.40.30.10">
    <property type="entry name" value="Glutaredoxin"/>
    <property type="match status" value="1"/>
</dbReference>
<protein>
    <recommendedName>
        <fullName evidence="6">Thioredoxin domain-containing protein</fullName>
    </recommendedName>
</protein>
<evidence type="ECO:0000313" key="7">
    <source>
        <dbReference type="EMBL" id="CAD8872398.1"/>
    </source>
</evidence>
<dbReference type="PROSITE" id="PS51352">
    <property type="entry name" value="THIOREDOXIN_2"/>
    <property type="match status" value="1"/>
</dbReference>
<sequence length="482" mass="54214">MPVQPALLALRYLPKDFVEASRTGGVLTILAYVMMLLLFILELSNFLNGSSSSTMVLQDSNDNNMLQISFDIDLHHIGCKDLSVNVIDPHGNEPVQRFKKNFRLRSMNSTTGKFTGVTLHSSTLSDVEEEADEEAKHMKEVEQLANEDGAAELDSDWSTSSDGFTHKNFDHVISFHDYTLVNFFADWCGHCKQFAPSWDKLAQELEPRTFPDLDGRPRKVKAIKVNCVDFREICRQRGVQAFPQVNLYKEDGTFSRFEGFRSRLAIVGWLENKVKHDSWGWSAHHYDEHGHHRTEGCKVDGSLQVPKVPGRLELTAGNSHQDLDPTMTNVSHFVHHLAFEDVGPHGFRKAERGLPKDAVRHTRPIDGQPYPTSAYHQAYEHHLVVVGTMSSTGTAYQFVHSGRVTTLAVTEVPQVRFHFDIDAFAIQIVQDPRPIFQFVVSLMALLGGTYSVMRLLAMSTLSVSSVFSKYLQNAKASKGLLL</sequence>
<dbReference type="Pfam" id="PF13850">
    <property type="entry name" value="ERGIC_N"/>
    <property type="match status" value="1"/>
</dbReference>
<dbReference type="GO" id="GO:0005783">
    <property type="term" value="C:endoplasmic reticulum"/>
    <property type="evidence" value="ECO:0007669"/>
    <property type="project" value="TreeGrafter"/>
</dbReference>
<keyword evidence="2 5" id="KW-0812">Transmembrane</keyword>
<evidence type="ECO:0000256" key="1">
    <source>
        <dbReference type="ARBA" id="ARBA00004370"/>
    </source>
</evidence>
<dbReference type="InterPro" id="IPR039542">
    <property type="entry name" value="Erv_N"/>
</dbReference>
<accession>A0A7S1B1S5</accession>
<dbReference type="CDD" id="cd02961">
    <property type="entry name" value="PDI_a_family"/>
    <property type="match status" value="1"/>
</dbReference>
<keyword evidence="4 5" id="KW-0472">Membrane</keyword>
<evidence type="ECO:0000256" key="2">
    <source>
        <dbReference type="ARBA" id="ARBA00022692"/>
    </source>
</evidence>
<dbReference type="Pfam" id="PF00085">
    <property type="entry name" value="Thioredoxin"/>
    <property type="match status" value="1"/>
</dbReference>
<proteinExistence type="predicted"/>
<dbReference type="EMBL" id="HBFQ01065818">
    <property type="protein sequence ID" value="CAD8872398.1"/>
    <property type="molecule type" value="Transcribed_RNA"/>
</dbReference>
<dbReference type="AlphaFoldDB" id="A0A7S1B1S5"/>
<feature type="domain" description="Thioredoxin" evidence="6">
    <location>
        <begin position="113"/>
        <end position="275"/>
    </location>
</feature>
<dbReference type="InterPro" id="IPR012936">
    <property type="entry name" value="Erv_C"/>
</dbReference>
<dbReference type="Pfam" id="PF07970">
    <property type="entry name" value="COPIIcoated_ERV"/>
    <property type="match status" value="1"/>
</dbReference>
<name>A0A7S1B1S5_NOCSC</name>
<dbReference type="InterPro" id="IPR017937">
    <property type="entry name" value="Thioredoxin_CS"/>
</dbReference>
<dbReference type="InterPro" id="IPR045888">
    <property type="entry name" value="Erv"/>
</dbReference>
<evidence type="ECO:0000259" key="6">
    <source>
        <dbReference type="PROSITE" id="PS51352"/>
    </source>
</evidence>
<dbReference type="PROSITE" id="PS00194">
    <property type="entry name" value="THIOREDOXIN_1"/>
    <property type="match status" value="1"/>
</dbReference>
<evidence type="ECO:0000256" key="3">
    <source>
        <dbReference type="ARBA" id="ARBA00022989"/>
    </source>
</evidence>
<dbReference type="PANTHER" id="PTHR10984:SF37">
    <property type="entry name" value="PROTEIN DISULFIDE-ISOMERASE 5-3"/>
    <property type="match status" value="1"/>
</dbReference>
<evidence type="ECO:0000256" key="5">
    <source>
        <dbReference type="SAM" id="Phobius"/>
    </source>
</evidence>
<comment type="subcellular location">
    <subcellularLocation>
        <location evidence="1">Membrane</location>
    </subcellularLocation>
</comment>
<dbReference type="InterPro" id="IPR013766">
    <property type="entry name" value="Thioredoxin_domain"/>
</dbReference>
<gene>
    <name evidence="7" type="ORF">NSCI0253_LOCUS46755</name>
</gene>
<reference evidence="7" key="1">
    <citation type="submission" date="2021-01" db="EMBL/GenBank/DDBJ databases">
        <authorList>
            <person name="Corre E."/>
            <person name="Pelletier E."/>
            <person name="Niang G."/>
            <person name="Scheremetjew M."/>
            <person name="Finn R."/>
            <person name="Kale V."/>
            <person name="Holt S."/>
            <person name="Cochrane G."/>
            <person name="Meng A."/>
            <person name="Brown T."/>
            <person name="Cohen L."/>
        </authorList>
    </citation>
    <scope>NUCLEOTIDE SEQUENCE</scope>
</reference>
<feature type="transmembrane region" description="Helical" evidence="5">
    <location>
        <begin position="20"/>
        <end position="41"/>
    </location>
</feature>
<dbReference type="InterPro" id="IPR036249">
    <property type="entry name" value="Thioredoxin-like_sf"/>
</dbReference>
<dbReference type="PANTHER" id="PTHR10984">
    <property type="entry name" value="ENDOPLASMIC RETICULUM-GOLGI INTERMEDIATE COMPARTMENT PROTEIN"/>
    <property type="match status" value="1"/>
</dbReference>
<dbReference type="GO" id="GO:0016020">
    <property type="term" value="C:membrane"/>
    <property type="evidence" value="ECO:0007669"/>
    <property type="project" value="UniProtKB-SubCell"/>
</dbReference>
<dbReference type="GO" id="GO:0030134">
    <property type="term" value="C:COPII-coated ER to Golgi transport vesicle"/>
    <property type="evidence" value="ECO:0007669"/>
    <property type="project" value="TreeGrafter"/>
</dbReference>